<feature type="domain" description="Dystroglycan-type cadherin-like" evidence="5">
    <location>
        <begin position="2803"/>
        <end position="2905"/>
    </location>
</feature>
<feature type="domain" description="Dystroglycan-type cadherin-like" evidence="5">
    <location>
        <begin position="3220"/>
        <end position="3320"/>
    </location>
</feature>
<dbReference type="PROSITE" id="PS51421">
    <property type="entry name" value="RAS"/>
    <property type="match status" value="1"/>
</dbReference>
<dbReference type="InterPro" id="IPR001806">
    <property type="entry name" value="Small_GTPase"/>
</dbReference>
<dbReference type="EMBL" id="JAOAOG010000073">
    <property type="protein sequence ID" value="KAJ6250891.1"/>
    <property type="molecule type" value="Genomic_DNA"/>
</dbReference>
<evidence type="ECO:0000259" key="5">
    <source>
        <dbReference type="SMART" id="SM00736"/>
    </source>
</evidence>
<dbReference type="Gene3D" id="2.60.40.10">
    <property type="entry name" value="Immunoglobulins"/>
    <property type="match status" value="26"/>
</dbReference>
<evidence type="ECO:0000256" key="2">
    <source>
        <dbReference type="ARBA" id="ARBA00023134"/>
    </source>
</evidence>
<dbReference type="InterPro" id="IPR015919">
    <property type="entry name" value="Cadherin-like_sf"/>
</dbReference>
<reference evidence="6" key="1">
    <citation type="submission" date="2022-08" db="EMBL/GenBank/DDBJ databases">
        <title>Novel sulfate-reducing endosymbionts in the free-living metamonad Anaeramoeba.</title>
        <authorList>
            <person name="Jerlstrom-Hultqvist J."/>
            <person name="Cepicka I."/>
            <person name="Gallot-Lavallee L."/>
            <person name="Salas-Leiva D."/>
            <person name="Curtis B.A."/>
            <person name="Zahonova K."/>
            <person name="Pipaliya S."/>
            <person name="Dacks J."/>
            <person name="Roger A.J."/>
        </authorList>
    </citation>
    <scope>NUCLEOTIDE SEQUENCE</scope>
    <source>
        <strain evidence="6">Schooner1</strain>
    </source>
</reference>
<feature type="domain" description="Dystroglycan-type cadherin-like" evidence="5">
    <location>
        <begin position="583"/>
        <end position="683"/>
    </location>
</feature>
<dbReference type="SMART" id="SM00736">
    <property type="entry name" value="CADG"/>
    <property type="match status" value="17"/>
</dbReference>
<keyword evidence="4" id="KW-1133">Transmembrane helix</keyword>
<feature type="transmembrane region" description="Helical" evidence="4">
    <location>
        <begin position="3322"/>
        <end position="3347"/>
    </location>
</feature>
<feature type="domain" description="Dystroglycan-type cadherin-like" evidence="5">
    <location>
        <begin position="1805"/>
        <end position="1905"/>
    </location>
</feature>
<dbReference type="CDD" id="cd00876">
    <property type="entry name" value="Ras"/>
    <property type="match status" value="1"/>
</dbReference>
<feature type="domain" description="Dystroglycan-type cadherin-like" evidence="5">
    <location>
        <begin position="2600"/>
        <end position="2701"/>
    </location>
</feature>
<feature type="domain" description="Dystroglycan-type cadherin-like" evidence="5">
    <location>
        <begin position="2301"/>
        <end position="2401"/>
    </location>
</feature>
<feature type="domain" description="Dystroglycan-type cadherin-like" evidence="5">
    <location>
        <begin position="1210"/>
        <end position="1309"/>
    </location>
</feature>
<keyword evidence="2" id="KW-0342">GTP-binding</keyword>
<evidence type="ECO:0000256" key="1">
    <source>
        <dbReference type="ARBA" id="ARBA00022741"/>
    </source>
</evidence>
<organism evidence="6 7">
    <name type="scientific">Anaeramoeba flamelloides</name>
    <dbReference type="NCBI Taxonomy" id="1746091"/>
    <lineage>
        <taxon>Eukaryota</taxon>
        <taxon>Metamonada</taxon>
        <taxon>Anaeramoebidae</taxon>
        <taxon>Anaeramoeba</taxon>
    </lineage>
</organism>
<dbReference type="InterPro" id="IPR027417">
    <property type="entry name" value="P-loop_NTPase"/>
</dbReference>
<dbReference type="InterPro" id="IPR006644">
    <property type="entry name" value="Cadg"/>
</dbReference>
<feature type="region of interest" description="Disordered" evidence="3">
    <location>
        <begin position="3362"/>
        <end position="3419"/>
    </location>
</feature>
<protein>
    <submittedName>
        <fullName evidence="6">Ras-like protein rasb</fullName>
    </submittedName>
</protein>
<proteinExistence type="predicted"/>
<evidence type="ECO:0000256" key="3">
    <source>
        <dbReference type="SAM" id="MobiDB-lite"/>
    </source>
</evidence>
<feature type="domain" description="Dystroglycan-type cadherin-like" evidence="5">
    <location>
        <begin position="1607"/>
        <end position="1704"/>
    </location>
</feature>
<dbReference type="InterPro" id="IPR013783">
    <property type="entry name" value="Ig-like_fold"/>
</dbReference>
<keyword evidence="4" id="KW-0472">Membrane</keyword>
<feature type="domain" description="Dystroglycan-type cadherin-like" evidence="5">
    <location>
        <begin position="2006"/>
        <end position="2105"/>
    </location>
</feature>
<gene>
    <name evidence="6" type="ORF">M0813_15709</name>
</gene>
<dbReference type="SUPFAM" id="SSF52540">
    <property type="entry name" value="P-loop containing nucleoside triphosphate hydrolases"/>
    <property type="match status" value="1"/>
</dbReference>
<dbReference type="Pfam" id="PF05345">
    <property type="entry name" value="He_PIG"/>
    <property type="match status" value="6"/>
</dbReference>
<dbReference type="PANTHER" id="PTHR24070">
    <property type="entry name" value="RAS, DI-RAS, AND RHEB FAMILY MEMBERS OF SMALL GTPASE SUPERFAMILY"/>
    <property type="match status" value="1"/>
</dbReference>
<feature type="domain" description="Dystroglycan-type cadherin-like" evidence="5">
    <location>
        <begin position="884"/>
        <end position="999"/>
    </location>
</feature>
<dbReference type="SMART" id="SM00175">
    <property type="entry name" value="RAB"/>
    <property type="match status" value="1"/>
</dbReference>
<feature type="domain" description="Dystroglycan-type cadherin-like" evidence="5">
    <location>
        <begin position="1509"/>
        <end position="1606"/>
    </location>
</feature>
<dbReference type="SUPFAM" id="SSF49313">
    <property type="entry name" value="Cadherin-like"/>
    <property type="match status" value="25"/>
</dbReference>
<dbReference type="Pfam" id="PF00071">
    <property type="entry name" value="Ras"/>
    <property type="match status" value="1"/>
</dbReference>
<keyword evidence="4" id="KW-0812">Transmembrane</keyword>
<dbReference type="SMART" id="SM00173">
    <property type="entry name" value="RAS"/>
    <property type="match status" value="1"/>
</dbReference>
<dbReference type="SMART" id="SM00174">
    <property type="entry name" value="RHO"/>
    <property type="match status" value="1"/>
</dbReference>
<name>A0ABQ8Z1Z6_9EUKA</name>
<accession>A0ABQ8Z1Z6</accession>
<feature type="domain" description="Dystroglycan-type cadherin-like" evidence="5">
    <location>
        <begin position="2202"/>
        <end position="2300"/>
    </location>
</feature>
<dbReference type="PROSITE" id="PS51419">
    <property type="entry name" value="RAB"/>
    <property type="match status" value="1"/>
</dbReference>
<dbReference type="SMART" id="SM00176">
    <property type="entry name" value="RAN"/>
    <property type="match status" value="1"/>
</dbReference>
<evidence type="ECO:0000313" key="6">
    <source>
        <dbReference type="EMBL" id="KAJ6250891.1"/>
    </source>
</evidence>
<dbReference type="InterPro" id="IPR005225">
    <property type="entry name" value="Small_GTP-bd"/>
</dbReference>
<feature type="domain" description="Dystroglycan-type cadherin-like" evidence="5">
    <location>
        <begin position="1405"/>
        <end position="1506"/>
    </location>
</feature>
<feature type="domain" description="Dystroglycan-type cadherin-like" evidence="5">
    <location>
        <begin position="1705"/>
        <end position="1804"/>
    </location>
</feature>
<dbReference type="Gene3D" id="3.40.50.300">
    <property type="entry name" value="P-loop containing nucleotide triphosphate hydrolases"/>
    <property type="match status" value="1"/>
</dbReference>
<feature type="domain" description="Dystroglycan-type cadherin-like" evidence="5">
    <location>
        <begin position="3004"/>
        <end position="3105"/>
    </location>
</feature>
<dbReference type="InterPro" id="IPR020849">
    <property type="entry name" value="Small_GTPase_Ras-type"/>
</dbReference>
<feature type="domain" description="Dystroglycan-type cadherin-like" evidence="5">
    <location>
        <begin position="783"/>
        <end position="872"/>
    </location>
</feature>
<feature type="compositionally biased region" description="Acidic residues" evidence="3">
    <location>
        <begin position="3376"/>
        <end position="3397"/>
    </location>
</feature>
<dbReference type="NCBIfam" id="TIGR00231">
    <property type="entry name" value="small_GTP"/>
    <property type="match status" value="1"/>
</dbReference>
<evidence type="ECO:0000256" key="4">
    <source>
        <dbReference type="SAM" id="Phobius"/>
    </source>
</evidence>
<keyword evidence="1" id="KW-0547">Nucleotide-binding</keyword>
<feature type="compositionally biased region" description="Basic and acidic residues" evidence="3">
    <location>
        <begin position="3398"/>
        <end position="3419"/>
    </location>
</feature>
<dbReference type="PROSITE" id="PS51420">
    <property type="entry name" value="RHO"/>
    <property type="match status" value="1"/>
</dbReference>
<comment type="caution">
    <text evidence="6">The sequence shown here is derived from an EMBL/GenBank/DDBJ whole genome shotgun (WGS) entry which is preliminary data.</text>
</comment>
<evidence type="ECO:0000313" key="7">
    <source>
        <dbReference type="Proteomes" id="UP001150062"/>
    </source>
</evidence>
<keyword evidence="7" id="KW-1185">Reference proteome</keyword>
<dbReference type="Proteomes" id="UP001150062">
    <property type="component" value="Unassembled WGS sequence"/>
</dbReference>
<dbReference type="PRINTS" id="PR00449">
    <property type="entry name" value="RASTRNSFRMNG"/>
</dbReference>
<feature type="domain" description="Dystroglycan-type cadherin-like" evidence="5">
    <location>
        <begin position="2500"/>
        <end position="2598"/>
    </location>
</feature>
<sequence>MEERKIVVIGGGGVGKSAMTIRFLQNFFVTDYDPTIEETYRKQITVDSKTVLLDVLDTAGQEEYSAMREQYMESGDGFLIVYSMVDNASFEEIPELYQLVLRVKDAEKFPCVICSNKCDLESGREVSANEGKNVAKSCGVPFFETSAKTMKNIENCFHDLVREIRKSEKPSKPKKKFQLRCEPELIEGPNVVSSTTDPIQKSPSVTQLINSGDWVVSWDDNRDGDMIYGQRYSTVGTALGLDGTGGDIMDFNLSLSKESCCSKLGQLVDGGWVVAYVVNQSNSQDIAFQRFSQSGEILIGETIANDDANGYHSSPDIQGLHNGGWAIIWTDFRNDDKYSDIYGQVFDSSGVTVGDNFIVNDQSIQEIRRNAKLSSHLDDSFSSFVVFWEDWRLGYSKIFGQLFNGGDASTNGDNFELTPSKLQAQFEIDISPLLNEEMQYVVVWSSFQNLNQMDLWYIIISNDGSKIDGKEEPSFVEQIDGLRDNQITPSVTGIYDGGFLIVWDDDREQIDNSIYSVMYNKEQQIIGEEFLISNSEFKSEADPVTLYSDADNLVFYLWFGSSSTADNEGVFYSLYNISLSYPVLNIPLADQYGKSAYDQFSYQIPFDSFTCSDEIITYQSQLSDNEDLPDWLEFNSDSDNRTFHGTPVGCSDDLNVKVIAECCSNKIYDEFYLQVENREVDINESIPEYRIAMGNLLDYYLPPDSFANNEKNEELVYSVSIYNDEYEWPDWLNWLSNEKKFVGLVTEKCRRTYPILVVVNDTCESNTAQSQIFNLTITNNDPYLNKTIEDQYYPINQEFEFIFDQDTFANDEDIEKLTYQAQLINGDPLPDWLNFDSNGRKFYGVSPNQCDLQLQIKVIATDECSTNENAMTNFTWTFEYIDPKVLNDPPDQNYNVSTEFSFNIPDDTFNNTELISNLTYQAILSNGDPLPQWLNFDQSEGTFSGVTPDGCQIDNEYIINITILYNYCQTNDSSDKDADDEEKSIAQFKFTVYNNAITLLSPIGDRDYSIGETINFQIDEQDYISHIDKNEQLDYAVSLINGDPLPEWIAFNYDESEKILKFQGNAPIGCSINLNVKMQINDSCYTITDLFDMDVINQAPTNLKSISKFSYYIGEDFQYAFPEDLFSNQEDVNLETLTYQLKLYDEDTNQYQDLPSWLNFYPDQVKMNGTIPKQCPETHQLALIATDSCADEDHRAGSPFLFEIQNESPININPIPYRSFQVGDLMSFVIPENTFINVEENEDLTYQAQLINDEPLPDWLTFDPDERKFSGEAPFGCPIIYRINVTASDSCFSAHTIFNIEITNEPPSTTYDLQDKFYEISTSFFFEIQYLYSDIDRHEILDYEFFQQNGDPSPDWIFFNDNRLFFFGETHEGCTRDWYFSLRVQDTCYTEYSNFTFTVNNTEPIVRVPLADQEFEAGQYFEYTIPEPSIENYETQEQLDFNAVTTDDEGGEQPLPSWLNFDSDGREFSGTIPEICAKDFDIKVIINDSCFTIFDIFNFKILNEAPLLNVNETIDRQQVINGEYFEYIFPENLFLNEEYFETLDYSSELINGEDLPDWLAFDPDERKFNGNSPEGCSIEYEIVILVNDSCATTNTSFMLDVINEPPIKNGSIGKLKFERNATFEYVFPLGLFINNDLDETLVYTSKLSNGENLPDWITFDPDERKYSGSAPDICGLILEIELNATDSCSIVNEIFIIQIGQDPPLLKTPLEDRTILFDEIIDFTFPEDAFISSNDTADDDDLSYDAKLSNGESLPDWLAFDPLERRFVGHSPDCAEILYITVNCSDSCYSIYDEFELEIQNDPPMLINPIGDQTFEQNIDIVFIFPNDTFQNNESSKQELTYDAKLSNGEPLPDWLNFDPLERKFSGKTPDGCGFVLNIFLNASDNCDWGYDEFKFTINNNQLYQNKSIPDQYQYQVNETFNFLIANGTFINHDADEETTYQITLYNGDPLPEWVQYVINDYDEISFFGQAPLQCSFDTEILITVSDSCNSIQDQFTIEITNSKLEQQMDLSNQQSEVGEVFEYIFREGTFLNEDQFEDIYYEATLMNDDPLPDWLKFNPSERKFHGQAPLQCGDIWEIKLIAQDNCTQLETSFYFTINNNPISKNKSLTDQQSVIGEYFEYIFDEDTFLNEDQFEDIYYEATLTNDDPLPDWLKFNPSERKFNGTMAFGCQEEFDIKLIISDNCSNIIDSFKFTKLNTKPTINQTLESYKYSIGVDFQFQISDNSFSNEEINEDLQYGAKLYNGDQDLPDWLNFDSQNLIFNGTTPMGCQQNLLIKLSGEDSCSSESQLFYLNITNEPPIIKDQLEDQTYQGGDLIDINYPEDTFTNTEDQSIETLTYEALLSNGDSLPGWLNFYPDEFKFNGTADSCGDNYQIDLIGKDSCYEIKNTFNIEIVNEPLVLLNAIEDRYFDIDEKINFTIPKETLFSNDEINEELSFKVTLYNGDPVPDWLTVDAEELSFIGYNDQLCNTDNLHIKIEISDYCTTIKDDFELIFNNGVPVLNNSIPNYYYNTLDTIDFIIPEDTFDNPEDPSAETLTYEARLSNGDPLPSWLTFLPNEERFVGVAPDGCSSMHEIQIIVQDNCNEITENFWLFIENHPILINENLEEYSIHIGETLNLNIENIFKNEDLNETLTYSSTLANGKDFPSWLHFDENLKTYYGNMPIGCSQTISIRLFANDTCYLWNTYHDWQLKVVNDVPEANNTIEDREYYLLEDFEFYINDDSFINQEAQFETLTYEAFLFENDNDAPLPDWVTFDANAKQFSGIYDEGCDEDLNIKIQVTDSCDSNAISQFFHLKITNIAPQIDEIISDHTFTSNEPFNFNFTQQSLFINPDANENVYYYTQLSNGGELPSWLNFDSTELKFSGRIPVTCPETYQIDLIITDSCQNNVNYQTFNLVIENDPPVVNRKIENFEIHSSNDFVFYLHNDSFINPDPYEELEYDPRIDGNQLLPDWIRYDDDQNSFMGTAPQGCDQTLNITIYSGDPCYYEYTSQWFLLSILNEPPERNQLIPDQTIHINQELAYQIPQNSFYDDEGFENLNFKAELSNNEPLPDWLNLDENTGVLYGTIPNVCTQTLSIHVFAFDTCGLQYAENYLNLTILNENVILQSPIQNYSVSVTQDFEFYIPENTFLQTEITEQLVYSDPKIILSNNDDGDDQLTYQDLPSWIAFDIDQNMARFSGTAPSDQCNDYLNIYIAVNEDSCDTNTLNTNFFLNIINDPPVVNKKINDQFINLDEDWEFQFDIDTFTNSENDENIYYLAFAKNKNQLPDWLSFDPDNRKFSGTTPDDEQSVEIELYCYDSCDSNAIMLPFKLNIQEDSGKNTFYLSLIIPFAILSLCIILSMILFLFYRKNKRKEEEQEMANNFNTTENSNLSSNAEENENSSDDENEDQSNDSDSDSDSDKSSGFENVSDREFQNVEQL</sequence>